<feature type="transmembrane region" description="Helical" evidence="7">
    <location>
        <begin position="12"/>
        <end position="29"/>
    </location>
</feature>
<sequence length="409" mass="46527">MVVNFFHEAWSYVGVCGFIVILRFVCKIQQGGWRKLAVDDLLMVLAMCFYAAETSAAHMIVTWMGMANNNMRPEYRAALDPHSEEWAIRVKGSKMNIVGWFTYLTLFWLLKSCWTIYYSRMTDGLYRMDARIKIAWTVLATTFLACVCVIVFQCRPFNKNWQINPNPGNQCQPAYSFLQVSFLMACNTVTDLYLMSIPIPIIWKARLATKTKISLLVLFSLSWVVVIFGIVRCVTLVTTGEYEKSQSGPWSVRESFLAIIVTNAPVVVPLLKRWFDKVTGIASTRIKSSKGGSYQLDSQDRSNKPSSNLASREEKKKKKFQHPLSLPMTTKWGSDEEITVDQQMMGTGGRAVDQHRDAKSDVSVEAVEMNDMRRPERYSKVTGQARPGGPNDYSRDIVVTQGWEVNSKY</sequence>
<gene>
    <name evidence="9" type="ORF">ALTATR162_LOCUS10943</name>
</gene>
<feature type="region of interest" description="Disordered" evidence="6">
    <location>
        <begin position="288"/>
        <end position="324"/>
    </location>
</feature>
<comment type="caution">
    <text evidence="9">The sequence shown here is derived from an EMBL/GenBank/DDBJ whole genome shotgun (WGS) entry which is preliminary data.</text>
</comment>
<evidence type="ECO:0000256" key="7">
    <source>
        <dbReference type="SAM" id="Phobius"/>
    </source>
</evidence>
<dbReference type="InterPro" id="IPR049326">
    <property type="entry name" value="Rhodopsin_dom_fungi"/>
</dbReference>
<dbReference type="PANTHER" id="PTHR33048:SF2">
    <property type="entry name" value="SRPK"/>
    <property type="match status" value="1"/>
</dbReference>
<dbReference type="InterPro" id="IPR052337">
    <property type="entry name" value="SAT4-like"/>
</dbReference>
<evidence type="ECO:0000256" key="3">
    <source>
        <dbReference type="ARBA" id="ARBA00022989"/>
    </source>
</evidence>
<evidence type="ECO:0000256" key="2">
    <source>
        <dbReference type="ARBA" id="ARBA00022692"/>
    </source>
</evidence>
<dbReference type="Proteomes" id="UP000676310">
    <property type="component" value="Unassembled WGS sequence"/>
</dbReference>
<protein>
    <recommendedName>
        <fullName evidence="8">Rhodopsin domain-containing protein</fullName>
    </recommendedName>
</protein>
<feature type="transmembrane region" description="Helical" evidence="7">
    <location>
        <begin position="130"/>
        <end position="153"/>
    </location>
</feature>
<dbReference type="PANTHER" id="PTHR33048">
    <property type="entry name" value="PTH11-LIKE INTEGRAL MEMBRANE PROTEIN (AFU_ORTHOLOGUE AFUA_5G11245)"/>
    <property type="match status" value="1"/>
</dbReference>
<comment type="subcellular location">
    <subcellularLocation>
        <location evidence="1">Membrane</location>
        <topology evidence="1">Multi-pass membrane protein</topology>
    </subcellularLocation>
</comment>
<proteinExistence type="inferred from homology"/>
<dbReference type="GeneID" id="67011160"/>
<evidence type="ECO:0000256" key="5">
    <source>
        <dbReference type="ARBA" id="ARBA00038359"/>
    </source>
</evidence>
<accession>A0A8J2NB43</accession>
<feature type="transmembrane region" description="Helical" evidence="7">
    <location>
        <begin position="97"/>
        <end position="118"/>
    </location>
</feature>
<evidence type="ECO:0000259" key="8">
    <source>
        <dbReference type="Pfam" id="PF20684"/>
    </source>
</evidence>
<comment type="similarity">
    <text evidence="5">Belongs to the SAT4 family.</text>
</comment>
<feature type="transmembrane region" description="Helical" evidence="7">
    <location>
        <begin position="215"/>
        <end position="237"/>
    </location>
</feature>
<dbReference type="EMBL" id="CAJRGZ010000029">
    <property type="protein sequence ID" value="CAG5184165.1"/>
    <property type="molecule type" value="Genomic_DNA"/>
</dbReference>
<dbReference type="AlphaFoldDB" id="A0A8J2NB43"/>
<dbReference type="GO" id="GO:0016020">
    <property type="term" value="C:membrane"/>
    <property type="evidence" value="ECO:0007669"/>
    <property type="project" value="UniProtKB-SubCell"/>
</dbReference>
<name>A0A8J2NB43_9PLEO</name>
<keyword evidence="4 7" id="KW-0472">Membrane</keyword>
<evidence type="ECO:0000313" key="10">
    <source>
        <dbReference type="Proteomes" id="UP000676310"/>
    </source>
</evidence>
<evidence type="ECO:0000313" key="9">
    <source>
        <dbReference type="EMBL" id="CAG5184165.1"/>
    </source>
</evidence>
<evidence type="ECO:0000256" key="4">
    <source>
        <dbReference type="ARBA" id="ARBA00023136"/>
    </source>
</evidence>
<dbReference type="RefSeq" id="XP_043174518.1">
    <property type="nucleotide sequence ID" value="XM_043318583.1"/>
</dbReference>
<evidence type="ECO:0000256" key="6">
    <source>
        <dbReference type="SAM" id="MobiDB-lite"/>
    </source>
</evidence>
<keyword evidence="10" id="KW-1185">Reference proteome</keyword>
<organism evidence="9 10">
    <name type="scientific">Alternaria atra</name>
    <dbReference type="NCBI Taxonomy" id="119953"/>
    <lineage>
        <taxon>Eukaryota</taxon>
        <taxon>Fungi</taxon>
        <taxon>Dikarya</taxon>
        <taxon>Ascomycota</taxon>
        <taxon>Pezizomycotina</taxon>
        <taxon>Dothideomycetes</taxon>
        <taxon>Pleosporomycetidae</taxon>
        <taxon>Pleosporales</taxon>
        <taxon>Pleosporineae</taxon>
        <taxon>Pleosporaceae</taxon>
        <taxon>Alternaria</taxon>
        <taxon>Alternaria sect. Ulocladioides</taxon>
    </lineage>
</organism>
<feature type="transmembrane region" description="Helical" evidence="7">
    <location>
        <begin position="41"/>
        <end position="66"/>
    </location>
</feature>
<keyword evidence="2 7" id="KW-0812">Transmembrane</keyword>
<keyword evidence="3 7" id="KW-1133">Transmembrane helix</keyword>
<evidence type="ECO:0000256" key="1">
    <source>
        <dbReference type="ARBA" id="ARBA00004141"/>
    </source>
</evidence>
<reference evidence="9" key="1">
    <citation type="submission" date="2021-05" db="EMBL/GenBank/DDBJ databases">
        <authorList>
            <person name="Stam R."/>
        </authorList>
    </citation>
    <scope>NUCLEOTIDE SEQUENCE</scope>
    <source>
        <strain evidence="9">CS162</strain>
    </source>
</reference>
<feature type="region of interest" description="Disordered" evidence="6">
    <location>
        <begin position="371"/>
        <end position="395"/>
    </location>
</feature>
<dbReference type="OrthoDB" id="2988756at2759"/>
<feature type="compositionally biased region" description="Polar residues" evidence="6">
    <location>
        <begin position="288"/>
        <end position="297"/>
    </location>
</feature>
<feature type="transmembrane region" description="Helical" evidence="7">
    <location>
        <begin position="257"/>
        <end position="275"/>
    </location>
</feature>
<feature type="domain" description="Rhodopsin" evidence="8">
    <location>
        <begin position="22"/>
        <end position="273"/>
    </location>
</feature>
<dbReference type="Pfam" id="PF20684">
    <property type="entry name" value="Fung_rhodopsin"/>
    <property type="match status" value="1"/>
</dbReference>